<reference evidence="1" key="1">
    <citation type="submission" date="2021-02" db="EMBL/GenBank/DDBJ databases">
        <authorList>
            <person name="Nowell W R."/>
        </authorList>
    </citation>
    <scope>NUCLEOTIDE SEQUENCE</scope>
</reference>
<sequence>MYAVNSNNELDKVSIVFEINVDQSIRNTAHFADIQSLSNIDDESEYLSTMESVFRIDSVKKSSTNGIRFVKLELTSDNDPDLVRLTYSIRSLVISEKMSHTHIGSLALLMMIMDEKLIGTIYASLSERCYVQGKYESALVNMEIPLGIEQRCLAKSDERQLTQYSHIMGQIHAKLCNNSEALTYYELSIKIGTH</sequence>
<dbReference type="Proteomes" id="UP000676336">
    <property type="component" value="Unassembled WGS sequence"/>
</dbReference>
<proteinExistence type="predicted"/>
<dbReference type="Gene3D" id="1.25.40.10">
    <property type="entry name" value="Tetratricopeptide repeat domain"/>
    <property type="match status" value="1"/>
</dbReference>
<dbReference type="Proteomes" id="UP000663824">
    <property type="component" value="Unassembled WGS sequence"/>
</dbReference>
<evidence type="ECO:0000313" key="3">
    <source>
        <dbReference type="Proteomes" id="UP000663824"/>
    </source>
</evidence>
<organism evidence="1 3">
    <name type="scientific">Rotaria magnacalcarata</name>
    <dbReference type="NCBI Taxonomy" id="392030"/>
    <lineage>
        <taxon>Eukaryota</taxon>
        <taxon>Metazoa</taxon>
        <taxon>Spiralia</taxon>
        <taxon>Gnathifera</taxon>
        <taxon>Rotifera</taxon>
        <taxon>Eurotatoria</taxon>
        <taxon>Bdelloidea</taxon>
        <taxon>Philodinida</taxon>
        <taxon>Philodinidae</taxon>
        <taxon>Rotaria</taxon>
    </lineage>
</organism>
<name>A0A816RUF7_9BILA</name>
<gene>
    <name evidence="1" type="ORF">MBJ925_LOCUS18363</name>
    <name evidence="2" type="ORF">SMN809_LOCUS14617</name>
</gene>
<evidence type="ECO:0000313" key="2">
    <source>
        <dbReference type="EMBL" id="CAF4050415.1"/>
    </source>
</evidence>
<protein>
    <submittedName>
        <fullName evidence="1">Uncharacterized protein</fullName>
    </submittedName>
</protein>
<comment type="caution">
    <text evidence="1">The sequence shown here is derived from an EMBL/GenBank/DDBJ whole genome shotgun (WGS) entry which is preliminary data.</text>
</comment>
<accession>A0A816RUF7</accession>
<dbReference type="EMBL" id="CAJOBI010006064">
    <property type="protein sequence ID" value="CAF4050415.1"/>
    <property type="molecule type" value="Genomic_DNA"/>
</dbReference>
<dbReference type="EMBL" id="CAJNRE010009161">
    <property type="protein sequence ID" value="CAF2080033.1"/>
    <property type="molecule type" value="Genomic_DNA"/>
</dbReference>
<dbReference type="InterPro" id="IPR011990">
    <property type="entry name" value="TPR-like_helical_dom_sf"/>
</dbReference>
<evidence type="ECO:0000313" key="1">
    <source>
        <dbReference type="EMBL" id="CAF2080033.1"/>
    </source>
</evidence>
<dbReference type="SUPFAM" id="SSF56399">
    <property type="entry name" value="ADP-ribosylation"/>
    <property type="match status" value="1"/>
</dbReference>
<dbReference type="AlphaFoldDB" id="A0A816RUF7"/>